<evidence type="ECO:0000256" key="1">
    <source>
        <dbReference type="ARBA" id="ARBA00022723"/>
    </source>
</evidence>
<dbReference type="EMBL" id="JARBDR010000923">
    <property type="protein sequence ID" value="KAJ8297401.1"/>
    <property type="molecule type" value="Genomic_DNA"/>
</dbReference>
<organism evidence="7 8">
    <name type="scientific">Tegillarca granosa</name>
    <name type="common">Malaysian cockle</name>
    <name type="synonym">Anadara granosa</name>
    <dbReference type="NCBI Taxonomy" id="220873"/>
    <lineage>
        <taxon>Eukaryota</taxon>
        <taxon>Metazoa</taxon>
        <taxon>Spiralia</taxon>
        <taxon>Lophotrochozoa</taxon>
        <taxon>Mollusca</taxon>
        <taxon>Bivalvia</taxon>
        <taxon>Autobranchia</taxon>
        <taxon>Pteriomorphia</taxon>
        <taxon>Arcoida</taxon>
        <taxon>Arcoidea</taxon>
        <taxon>Arcidae</taxon>
        <taxon>Tegillarca</taxon>
    </lineage>
</organism>
<reference evidence="7 8" key="1">
    <citation type="submission" date="2022-12" db="EMBL/GenBank/DDBJ databases">
        <title>Chromosome-level genome of Tegillarca granosa.</title>
        <authorList>
            <person name="Kim J."/>
        </authorList>
    </citation>
    <scope>NUCLEOTIDE SEQUENCE [LARGE SCALE GENOMIC DNA]</scope>
    <source>
        <strain evidence="7">Teg-2019</strain>
        <tissue evidence="7">Adductor muscle</tissue>
    </source>
</reference>
<dbReference type="PROSITE" id="PS50157">
    <property type="entry name" value="ZINC_FINGER_C2H2_2"/>
    <property type="match status" value="1"/>
</dbReference>
<gene>
    <name evidence="7" type="ORF">KUTeg_023932</name>
</gene>
<dbReference type="PROSITE" id="PS00028">
    <property type="entry name" value="ZINC_FINGER_C2H2_1"/>
    <property type="match status" value="1"/>
</dbReference>
<evidence type="ECO:0000259" key="6">
    <source>
        <dbReference type="PROSITE" id="PS50157"/>
    </source>
</evidence>
<evidence type="ECO:0000256" key="2">
    <source>
        <dbReference type="ARBA" id="ARBA00022771"/>
    </source>
</evidence>
<feature type="compositionally biased region" description="Basic and acidic residues" evidence="5">
    <location>
        <begin position="134"/>
        <end position="148"/>
    </location>
</feature>
<dbReference type="SUPFAM" id="SSF57667">
    <property type="entry name" value="beta-beta-alpha zinc fingers"/>
    <property type="match status" value="1"/>
</dbReference>
<name>A0ABQ9E129_TEGGR</name>
<keyword evidence="8" id="KW-1185">Reference proteome</keyword>
<feature type="domain" description="C2H2-type" evidence="6">
    <location>
        <begin position="412"/>
        <end position="441"/>
    </location>
</feature>
<comment type="caution">
    <text evidence="7">The sequence shown here is derived from an EMBL/GenBank/DDBJ whole genome shotgun (WGS) entry which is preliminary data.</text>
</comment>
<keyword evidence="3" id="KW-0862">Zinc</keyword>
<dbReference type="PANTHER" id="PTHR23235:SF120">
    <property type="entry name" value="KRUPPEL-LIKE FACTOR 15"/>
    <property type="match status" value="1"/>
</dbReference>
<feature type="compositionally biased region" description="Basic and acidic residues" evidence="5">
    <location>
        <begin position="98"/>
        <end position="108"/>
    </location>
</feature>
<protein>
    <recommendedName>
        <fullName evidence="6">C2H2-type domain-containing protein</fullName>
    </recommendedName>
</protein>
<dbReference type="Proteomes" id="UP001217089">
    <property type="component" value="Unassembled WGS sequence"/>
</dbReference>
<evidence type="ECO:0000313" key="8">
    <source>
        <dbReference type="Proteomes" id="UP001217089"/>
    </source>
</evidence>
<proteinExistence type="predicted"/>
<dbReference type="Gene3D" id="3.30.160.60">
    <property type="entry name" value="Classic Zinc Finger"/>
    <property type="match status" value="1"/>
</dbReference>
<keyword evidence="2 4" id="KW-0863">Zinc-finger</keyword>
<dbReference type="InterPro" id="IPR013087">
    <property type="entry name" value="Znf_C2H2_type"/>
</dbReference>
<dbReference type="PANTHER" id="PTHR23235">
    <property type="entry name" value="KRUEPPEL-LIKE TRANSCRIPTION FACTOR"/>
    <property type="match status" value="1"/>
</dbReference>
<evidence type="ECO:0000256" key="4">
    <source>
        <dbReference type="PROSITE-ProRule" id="PRU00042"/>
    </source>
</evidence>
<keyword evidence="1" id="KW-0479">Metal-binding</keyword>
<accession>A0ABQ9E129</accession>
<feature type="compositionally biased region" description="Acidic residues" evidence="5">
    <location>
        <begin position="24"/>
        <end position="37"/>
    </location>
</feature>
<feature type="region of interest" description="Disordered" evidence="5">
    <location>
        <begin position="272"/>
        <end position="303"/>
    </location>
</feature>
<dbReference type="InterPro" id="IPR036236">
    <property type="entry name" value="Znf_C2H2_sf"/>
</dbReference>
<feature type="region of interest" description="Disordered" evidence="5">
    <location>
        <begin position="24"/>
        <end position="185"/>
    </location>
</feature>
<feature type="compositionally biased region" description="Polar residues" evidence="5">
    <location>
        <begin position="122"/>
        <end position="132"/>
    </location>
</feature>
<evidence type="ECO:0000256" key="3">
    <source>
        <dbReference type="ARBA" id="ARBA00022833"/>
    </source>
</evidence>
<dbReference type="SMART" id="SM00355">
    <property type="entry name" value="ZnF_C2H2"/>
    <property type="match status" value="1"/>
</dbReference>
<evidence type="ECO:0000313" key="7">
    <source>
        <dbReference type="EMBL" id="KAJ8297401.1"/>
    </source>
</evidence>
<sequence length="456" mass="51233">MADGEEGRKVRRDTLPFVITKNYDDEENSLSDLDDDSDHQFIKMTEDTMPVVSTGSKHNSDSDSPESNSNESFVPFKIKEEIDLDDDSMGNFSPVKRIKTDRDTDTHLSPHMFSHRHMKMKSLSSGGHSPDNSIHVKVENSSSDRDSLSRSPISNIYNTKFHHGSPERHYSTPSPEDLNLSFSGNSQSGITYTPKHSFVLGGEDGVSAFRTVPKSSSEQQKVSLIKLSQIKSAANSNRTSLKGNTVGQIFALKKRVKQDLLNSESVYLVEPSSQSVVNNLPSSSDNEDHDVQHNPPDSPDSTSGKEVFLLCKIFVIKLGFRADTDDHPTVTLETVNKIGSAALLSLRRIKEASEQFKAMETSPSPQPVTSSSYSVSPMANCDPYLMEKKNRRVHRCDFDGCTKVYTKREKPYVCNWEGCTWRFARSDELTRHFRKHTGDKPFKCNFIWDQTILTTF</sequence>
<evidence type="ECO:0000256" key="5">
    <source>
        <dbReference type="SAM" id="MobiDB-lite"/>
    </source>
</evidence>
<feature type="compositionally biased region" description="Polar residues" evidence="5">
    <location>
        <begin position="272"/>
        <end position="284"/>
    </location>
</feature>